<dbReference type="AlphaFoldDB" id="A0A9N8HBT8"/>
<dbReference type="GO" id="GO:0006633">
    <property type="term" value="P:fatty acid biosynthetic process"/>
    <property type="evidence" value="ECO:0007669"/>
    <property type="project" value="TreeGrafter"/>
</dbReference>
<evidence type="ECO:0000259" key="1">
    <source>
        <dbReference type="Pfam" id="PF01575"/>
    </source>
</evidence>
<dbReference type="OrthoDB" id="3592703at2759"/>
<protein>
    <submittedName>
        <fullName evidence="2">Peroxisomal</fullName>
    </submittedName>
</protein>
<keyword evidence="3" id="KW-1185">Reference proteome</keyword>
<dbReference type="EMBL" id="CAICTM010000351">
    <property type="protein sequence ID" value="CAB9508556.1"/>
    <property type="molecule type" value="Genomic_DNA"/>
</dbReference>
<dbReference type="GO" id="GO:0005739">
    <property type="term" value="C:mitochondrion"/>
    <property type="evidence" value="ECO:0007669"/>
    <property type="project" value="TreeGrafter"/>
</dbReference>
<dbReference type="GO" id="GO:0019171">
    <property type="term" value="F:(3R)-hydroxyacyl-[acyl-carrier-protein] dehydratase activity"/>
    <property type="evidence" value="ECO:0007669"/>
    <property type="project" value="TreeGrafter"/>
</dbReference>
<gene>
    <name evidence="2" type="ORF">SEMRO_352_G124110.1</name>
</gene>
<evidence type="ECO:0000313" key="3">
    <source>
        <dbReference type="Proteomes" id="UP001153069"/>
    </source>
</evidence>
<dbReference type="PANTHER" id="PTHR43437:SF3">
    <property type="entry name" value="HYDROXYACYL-THIOESTER DEHYDRATASE TYPE 2, MITOCHONDRIAL"/>
    <property type="match status" value="1"/>
</dbReference>
<dbReference type="PANTHER" id="PTHR43437">
    <property type="entry name" value="HYDROXYACYL-THIOESTER DEHYDRATASE TYPE 2, MITOCHONDRIAL-RELATED"/>
    <property type="match status" value="1"/>
</dbReference>
<reference evidence="2" key="1">
    <citation type="submission" date="2020-06" db="EMBL/GenBank/DDBJ databases">
        <authorList>
            <consortium name="Plant Systems Biology data submission"/>
        </authorList>
    </citation>
    <scope>NUCLEOTIDE SEQUENCE</scope>
    <source>
        <strain evidence="2">D6</strain>
    </source>
</reference>
<dbReference type="InterPro" id="IPR002539">
    <property type="entry name" value="MaoC-like_dom"/>
</dbReference>
<name>A0A9N8HBT8_9STRA</name>
<dbReference type="Gene3D" id="3.10.129.10">
    <property type="entry name" value="Hotdog Thioesterase"/>
    <property type="match status" value="1"/>
</dbReference>
<evidence type="ECO:0000313" key="2">
    <source>
        <dbReference type="EMBL" id="CAB9508556.1"/>
    </source>
</evidence>
<organism evidence="2 3">
    <name type="scientific">Seminavis robusta</name>
    <dbReference type="NCBI Taxonomy" id="568900"/>
    <lineage>
        <taxon>Eukaryota</taxon>
        <taxon>Sar</taxon>
        <taxon>Stramenopiles</taxon>
        <taxon>Ochrophyta</taxon>
        <taxon>Bacillariophyta</taxon>
        <taxon>Bacillariophyceae</taxon>
        <taxon>Bacillariophycidae</taxon>
        <taxon>Naviculales</taxon>
        <taxon>Naviculaceae</taxon>
        <taxon>Seminavis</taxon>
    </lineage>
</organism>
<dbReference type="Pfam" id="PF01575">
    <property type="entry name" value="MaoC_dehydratas"/>
    <property type="match status" value="1"/>
</dbReference>
<dbReference type="InterPro" id="IPR050965">
    <property type="entry name" value="UPF0336/Enoyl-CoA_hydratase"/>
</dbReference>
<comment type="caution">
    <text evidence="2">The sequence shown here is derived from an EMBL/GenBank/DDBJ whole genome shotgun (WGS) entry which is preliminary data.</text>
</comment>
<feature type="domain" description="MaoC-like" evidence="1">
    <location>
        <begin position="110"/>
        <end position="175"/>
    </location>
</feature>
<proteinExistence type="predicted"/>
<dbReference type="Proteomes" id="UP001153069">
    <property type="component" value="Unassembled WGS sequence"/>
</dbReference>
<sequence length="207" mass="22699">MLASSFQRSLRQCCRAKTIANLPVRCDKAFTNRVFSSDVKGSIPIDGIGVEVGQYAMVERSFSAEQVLQFGNLIHDLNPLHLTWQEETLPLELQTHPLLLQQEKQEGPSSSLPRPIVHGMLVSSLFSSIFGTLVPGAVYMNQTLNFSAPVFVDDLVVGRVDITRVRNFKAGGVVVTCDTRVLRKETECVSGKANVWLPGASKKTPAS</sequence>
<dbReference type="InterPro" id="IPR029069">
    <property type="entry name" value="HotDog_dom_sf"/>
</dbReference>
<accession>A0A9N8HBT8</accession>
<dbReference type="SUPFAM" id="SSF54637">
    <property type="entry name" value="Thioesterase/thiol ester dehydrase-isomerase"/>
    <property type="match status" value="1"/>
</dbReference>